<dbReference type="Proteomes" id="UP001162992">
    <property type="component" value="Chromosome 17"/>
</dbReference>
<keyword evidence="2" id="KW-1185">Reference proteome</keyword>
<gene>
    <name evidence="1" type="ORF">O6H91_17G017900</name>
</gene>
<accession>A0ACC2B4N4</accession>
<sequence>MEPGIQKRKKSGGELSLKVVVVTTGVNSLWAGSPVPTMVTTGYGDYPADRCIKHMERAFNFVDTSTNLQSSEVFCTKRLTKHHTYFDIRS</sequence>
<evidence type="ECO:0000313" key="1">
    <source>
        <dbReference type="EMBL" id="KAJ7524715.1"/>
    </source>
</evidence>
<reference evidence="2" key="1">
    <citation type="journal article" date="2024" name="Proc. Natl. Acad. Sci. U.S.A.">
        <title>Extraordinary preservation of gene collinearity over three hundred million years revealed in homosporous lycophytes.</title>
        <authorList>
            <person name="Li C."/>
            <person name="Wickell D."/>
            <person name="Kuo L.Y."/>
            <person name="Chen X."/>
            <person name="Nie B."/>
            <person name="Liao X."/>
            <person name="Peng D."/>
            <person name="Ji J."/>
            <person name="Jenkins J."/>
            <person name="Williams M."/>
            <person name="Shu S."/>
            <person name="Plott C."/>
            <person name="Barry K."/>
            <person name="Rajasekar S."/>
            <person name="Grimwood J."/>
            <person name="Han X."/>
            <person name="Sun S."/>
            <person name="Hou Z."/>
            <person name="He W."/>
            <person name="Dai G."/>
            <person name="Sun C."/>
            <person name="Schmutz J."/>
            <person name="Leebens-Mack J.H."/>
            <person name="Li F.W."/>
            <person name="Wang L."/>
        </authorList>
    </citation>
    <scope>NUCLEOTIDE SEQUENCE [LARGE SCALE GENOMIC DNA]</scope>
    <source>
        <strain evidence="2">cv. PW_Plant_1</strain>
    </source>
</reference>
<proteinExistence type="predicted"/>
<name>A0ACC2B4N4_DIPCM</name>
<protein>
    <submittedName>
        <fullName evidence="1">Uncharacterized protein</fullName>
    </submittedName>
</protein>
<dbReference type="EMBL" id="CM055108">
    <property type="protein sequence ID" value="KAJ7524715.1"/>
    <property type="molecule type" value="Genomic_DNA"/>
</dbReference>
<evidence type="ECO:0000313" key="2">
    <source>
        <dbReference type="Proteomes" id="UP001162992"/>
    </source>
</evidence>
<comment type="caution">
    <text evidence="1">The sequence shown here is derived from an EMBL/GenBank/DDBJ whole genome shotgun (WGS) entry which is preliminary data.</text>
</comment>
<organism evidence="1 2">
    <name type="scientific">Diphasiastrum complanatum</name>
    <name type="common">Issler's clubmoss</name>
    <name type="synonym">Lycopodium complanatum</name>
    <dbReference type="NCBI Taxonomy" id="34168"/>
    <lineage>
        <taxon>Eukaryota</taxon>
        <taxon>Viridiplantae</taxon>
        <taxon>Streptophyta</taxon>
        <taxon>Embryophyta</taxon>
        <taxon>Tracheophyta</taxon>
        <taxon>Lycopodiopsida</taxon>
        <taxon>Lycopodiales</taxon>
        <taxon>Lycopodiaceae</taxon>
        <taxon>Lycopodioideae</taxon>
        <taxon>Diphasiastrum</taxon>
    </lineage>
</organism>